<evidence type="ECO:0000256" key="2">
    <source>
        <dbReference type="ARBA" id="ARBA00022695"/>
    </source>
</evidence>
<dbReference type="OrthoDB" id="7615066at2759"/>
<protein>
    <submittedName>
        <fullName evidence="8">Enzymatic polyprotein endonuclease reverse</fullName>
    </submittedName>
</protein>
<dbReference type="GO" id="GO:0004519">
    <property type="term" value="F:endonuclease activity"/>
    <property type="evidence" value="ECO:0007669"/>
    <property type="project" value="UniProtKB-KW"/>
</dbReference>
<dbReference type="Pfam" id="PF17917">
    <property type="entry name" value="RT_RNaseH"/>
    <property type="match status" value="1"/>
</dbReference>
<keyword evidence="2" id="KW-0548">Nucleotidyltransferase</keyword>
<keyword evidence="6" id="KW-0695">RNA-directed DNA polymerase</keyword>
<keyword evidence="4 8" id="KW-0255">Endonuclease</keyword>
<dbReference type="Gene3D" id="3.10.20.370">
    <property type="match status" value="1"/>
</dbReference>
<evidence type="ECO:0000313" key="9">
    <source>
        <dbReference type="Proteomes" id="UP000036403"/>
    </source>
</evidence>
<evidence type="ECO:0000256" key="4">
    <source>
        <dbReference type="ARBA" id="ARBA00022759"/>
    </source>
</evidence>
<evidence type="ECO:0000313" key="8">
    <source>
        <dbReference type="EMBL" id="KMQ86172.1"/>
    </source>
</evidence>
<dbReference type="STRING" id="67767.A0A0J7K729"/>
<comment type="caution">
    <text evidence="8">The sequence shown here is derived from an EMBL/GenBank/DDBJ whole genome shotgun (WGS) entry which is preliminary data.</text>
</comment>
<keyword evidence="9" id="KW-1185">Reference proteome</keyword>
<evidence type="ECO:0000256" key="3">
    <source>
        <dbReference type="ARBA" id="ARBA00022722"/>
    </source>
</evidence>
<name>A0A0J7K729_LASNI</name>
<dbReference type="GO" id="GO:0003964">
    <property type="term" value="F:RNA-directed DNA polymerase activity"/>
    <property type="evidence" value="ECO:0007669"/>
    <property type="project" value="UniProtKB-KW"/>
</dbReference>
<dbReference type="EMBL" id="LBMM01012529">
    <property type="protein sequence ID" value="KMQ86172.1"/>
    <property type="molecule type" value="Genomic_DNA"/>
</dbReference>
<dbReference type="AlphaFoldDB" id="A0A0J7K729"/>
<evidence type="ECO:0000256" key="6">
    <source>
        <dbReference type="ARBA" id="ARBA00022918"/>
    </source>
</evidence>
<sequence>MTAPVLKYPDFNEEFKVTTDASDYAIGAVLSQGPVGNDRPIAYASRVLSRAEQNYNTTEKELLAIVWAVKHFRPYVYGTKFKIITDHKPLIWLFNVNDPGSRLIRWRLKLEEYDYEIIHKAGRANANADALSRNAIPEPQQEEREEEILKEDIKASRELLKEFG</sequence>
<dbReference type="InterPro" id="IPR043502">
    <property type="entry name" value="DNA/RNA_pol_sf"/>
</dbReference>
<dbReference type="PANTHER" id="PTHR37984:SF5">
    <property type="entry name" value="PROTEIN NYNRIN-LIKE"/>
    <property type="match status" value="1"/>
</dbReference>
<evidence type="ECO:0000259" key="7">
    <source>
        <dbReference type="Pfam" id="PF17917"/>
    </source>
</evidence>
<accession>A0A0J7K729</accession>
<reference evidence="8 9" key="1">
    <citation type="submission" date="2015-04" db="EMBL/GenBank/DDBJ databases">
        <title>Lasius niger genome sequencing.</title>
        <authorList>
            <person name="Konorov E.A."/>
            <person name="Nikitin M.A."/>
            <person name="Kirill M.V."/>
            <person name="Chang P."/>
        </authorList>
    </citation>
    <scope>NUCLEOTIDE SEQUENCE [LARGE SCALE GENOMIC DNA]</scope>
    <source>
        <tissue evidence="8">Whole</tissue>
    </source>
</reference>
<dbReference type="PANTHER" id="PTHR37984">
    <property type="entry name" value="PROTEIN CBG26694"/>
    <property type="match status" value="1"/>
</dbReference>
<dbReference type="SUPFAM" id="SSF56672">
    <property type="entry name" value="DNA/RNA polymerases"/>
    <property type="match status" value="1"/>
</dbReference>
<dbReference type="FunFam" id="3.10.20.370:FF:000001">
    <property type="entry name" value="Retrovirus-related Pol polyprotein from transposon 17.6-like protein"/>
    <property type="match status" value="1"/>
</dbReference>
<dbReference type="InterPro" id="IPR041373">
    <property type="entry name" value="RT_RNaseH"/>
</dbReference>
<dbReference type="InterPro" id="IPR050951">
    <property type="entry name" value="Retrovirus_Pol_polyprotein"/>
</dbReference>
<gene>
    <name evidence="8" type="ORF">RF55_14928</name>
</gene>
<evidence type="ECO:0000256" key="5">
    <source>
        <dbReference type="ARBA" id="ARBA00022801"/>
    </source>
</evidence>
<keyword evidence="3" id="KW-0540">Nuclease</keyword>
<organism evidence="8 9">
    <name type="scientific">Lasius niger</name>
    <name type="common">Black garden ant</name>
    <dbReference type="NCBI Taxonomy" id="67767"/>
    <lineage>
        <taxon>Eukaryota</taxon>
        <taxon>Metazoa</taxon>
        <taxon>Ecdysozoa</taxon>
        <taxon>Arthropoda</taxon>
        <taxon>Hexapoda</taxon>
        <taxon>Insecta</taxon>
        <taxon>Pterygota</taxon>
        <taxon>Neoptera</taxon>
        <taxon>Endopterygota</taxon>
        <taxon>Hymenoptera</taxon>
        <taxon>Apocrita</taxon>
        <taxon>Aculeata</taxon>
        <taxon>Formicoidea</taxon>
        <taxon>Formicidae</taxon>
        <taxon>Formicinae</taxon>
        <taxon>Lasius</taxon>
        <taxon>Lasius</taxon>
    </lineage>
</organism>
<dbReference type="CDD" id="cd09274">
    <property type="entry name" value="RNase_HI_RT_Ty3"/>
    <property type="match status" value="1"/>
</dbReference>
<evidence type="ECO:0000256" key="1">
    <source>
        <dbReference type="ARBA" id="ARBA00022679"/>
    </source>
</evidence>
<dbReference type="GO" id="GO:0016787">
    <property type="term" value="F:hydrolase activity"/>
    <property type="evidence" value="ECO:0007669"/>
    <property type="project" value="UniProtKB-KW"/>
</dbReference>
<keyword evidence="1" id="KW-0808">Transferase</keyword>
<proteinExistence type="predicted"/>
<keyword evidence="5" id="KW-0378">Hydrolase</keyword>
<dbReference type="PaxDb" id="67767-A0A0J7K729"/>
<dbReference type="Proteomes" id="UP000036403">
    <property type="component" value="Unassembled WGS sequence"/>
</dbReference>
<feature type="domain" description="Reverse transcriptase RNase H-like" evidence="7">
    <location>
        <begin position="10"/>
        <end position="113"/>
    </location>
</feature>